<dbReference type="Proteomes" id="UP000182350">
    <property type="component" value="Unassembled WGS sequence"/>
</dbReference>
<proteinExistence type="inferred from homology"/>
<evidence type="ECO:0000256" key="1">
    <source>
        <dbReference type="PIRNR" id="PIRNR006386"/>
    </source>
</evidence>
<name>A0A1K1TC98_9GAMM</name>
<comment type="catalytic activity">
    <reaction evidence="1">
        <text>2-hydroxychromene-2-carboxylate = (3E)-4-(2-hydroxyphenyl)-2-oxobut-3-enoate</text>
        <dbReference type="Rhea" id="RHEA:27401"/>
        <dbReference type="ChEBI" id="CHEBI:59350"/>
        <dbReference type="ChEBI" id="CHEBI:59353"/>
        <dbReference type="EC" id="5.99.1.4"/>
    </reaction>
</comment>
<dbReference type="InterPro" id="IPR014440">
    <property type="entry name" value="HCCAis_GSTk"/>
</dbReference>
<evidence type="ECO:0000259" key="3">
    <source>
        <dbReference type="Pfam" id="PF01323"/>
    </source>
</evidence>
<comment type="similarity">
    <text evidence="1">Belongs to the GST superfamily. NadH family.</text>
</comment>
<dbReference type="GO" id="GO:1901170">
    <property type="term" value="P:naphthalene catabolic process"/>
    <property type="evidence" value="ECO:0007669"/>
    <property type="project" value="InterPro"/>
</dbReference>
<dbReference type="EMBL" id="FPJW01000001">
    <property type="protein sequence ID" value="SFW98255.1"/>
    <property type="molecule type" value="Genomic_DNA"/>
</dbReference>
<dbReference type="Gene3D" id="3.40.30.10">
    <property type="entry name" value="Glutaredoxin"/>
    <property type="match status" value="1"/>
</dbReference>
<dbReference type="AlphaFoldDB" id="A0A1K1TC98"/>
<dbReference type="OrthoDB" id="5244108at2"/>
<accession>A0A1K1TC98</accession>
<keyword evidence="1 4" id="KW-0413">Isomerase</keyword>
<protein>
    <recommendedName>
        <fullName evidence="1">2-hydroxychromene-2-carboxylate isomerase</fullName>
        <ecNumber evidence="1">5.99.1.4</ecNumber>
    </recommendedName>
</protein>
<gene>
    <name evidence="4" type="ORF">SAMN02745752_00062</name>
</gene>
<dbReference type="PANTHER" id="PTHR42943">
    <property type="entry name" value="GLUTATHIONE S-TRANSFERASE KAPPA"/>
    <property type="match status" value="1"/>
</dbReference>
<dbReference type="PANTHER" id="PTHR42943:SF2">
    <property type="entry name" value="GLUTATHIONE S-TRANSFERASE KAPPA 1"/>
    <property type="match status" value="1"/>
</dbReference>
<dbReference type="CDD" id="cd03022">
    <property type="entry name" value="DsbA_HCCA_Iso"/>
    <property type="match status" value="1"/>
</dbReference>
<dbReference type="RefSeq" id="WP_072324334.1">
    <property type="nucleotide sequence ID" value="NZ_FPJW01000001.1"/>
</dbReference>
<dbReference type="PIRSF" id="PIRSF006386">
    <property type="entry name" value="HCCAis_GSTk"/>
    <property type="match status" value="1"/>
</dbReference>
<keyword evidence="5" id="KW-1185">Reference proteome</keyword>
<dbReference type="SUPFAM" id="SSF52833">
    <property type="entry name" value="Thioredoxin-like"/>
    <property type="match status" value="1"/>
</dbReference>
<feature type="domain" description="DSBA-like thioredoxin" evidence="3">
    <location>
        <begin position="3"/>
        <end position="185"/>
    </location>
</feature>
<dbReference type="STRING" id="1122209.SAMN02745752_00062"/>
<feature type="active site" description="Nucleophile" evidence="2">
    <location>
        <position position="12"/>
    </location>
</feature>
<organism evidence="4 5">
    <name type="scientific">Marinospirillum alkaliphilum DSM 21637</name>
    <dbReference type="NCBI Taxonomy" id="1122209"/>
    <lineage>
        <taxon>Bacteria</taxon>
        <taxon>Pseudomonadati</taxon>
        <taxon>Pseudomonadota</taxon>
        <taxon>Gammaproteobacteria</taxon>
        <taxon>Oceanospirillales</taxon>
        <taxon>Oceanospirillaceae</taxon>
        <taxon>Marinospirillum</taxon>
    </lineage>
</organism>
<evidence type="ECO:0000313" key="4">
    <source>
        <dbReference type="EMBL" id="SFW98255.1"/>
    </source>
</evidence>
<evidence type="ECO:0000256" key="2">
    <source>
        <dbReference type="PIRSR" id="PIRSR006386-1"/>
    </source>
</evidence>
<dbReference type="InterPro" id="IPR044087">
    <property type="entry name" value="NahD-like"/>
</dbReference>
<dbReference type="GO" id="GO:0006749">
    <property type="term" value="P:glutathione metabolic process"/>
    <property type="evidence" value="ECO:0007669"/>
    <property type="project" value="TreeGrafter"/>
</dbReference>
<dbReference type="InterPro" id="IPR001853">
    <property type="entry name" value="DSBA-like_thioredoxin_dom"/>
</dbReference>
<dbReference type="GO" id="GO:0018845">
    <property type="term" value="F:2-hydroxychromene-2-carboxylate isomerase activity"/>
    <property type="evidence" value="ECO:0007669"/>
    <property type="project" value="UniProtKB-UniRule"/>
</dbReference>
<dbReference type="Pfam" id="PF01323">
    <property type="entry name" value="DSBA"/>
    <property type="match status" value="1"/>
</dbReference>
<dbReference type="EC" id="5.99.1.4" evidence="1"/>
<dbReference type="GO" id="GO:0004364">
    <property type="term" value="F:glutathione transferase activity"/>
    <property type="evidence" value="ECO:0007669"/>
    <property type="project" value="TreeGrafter"/>
</dbReference>
<sequence>MQQVDFYYDVVSPYSYLAAIQMESLAAETGVQVVWKPIFLGGLFKQLGNSAPLTNLPKKHYMLTQDLPRLARFYQVAYTRPDVFPANTLLVQRALAAAPVEQRPALSLKLYDFYWGQGQDVAPPEVAEALLGTDIAALGQTETAKATLKALTDELIERGGFGAPTLIWQDQLYFGADRVQLLKADLLATKG</sequence>
<dbReference type="InterPro" id="IPR051924">
    <property type="entry name" value="GST_Kappa/NadH"/>
</dbReference>
<dbReference type="InterPro" id="IPR036249">
    <property type="entry name" value="Thioredoxin-like_sf"/>
</dbReference>
<reference evidence="4 5" key="1">
    <citation type="submission" date="2016-11" db="EMBL/GenBank/DDBJ databases">
        <authorList>
            <person name="Jaros S."/>
            <person name="Januszkiewicz K."/>
            <person name="Wedrychowicz H."/>
        </authorList>
    </citation>
    <scope>NUCLEOTIDE SEQUENCE [LARGE SCALE GENOMIC DNA]</scope>
    <source>
        <strain evidence="4 5">DSM 21637</strain>
    </source>
</reference>
<dbReference type="GO" id="GO:0004602">
    <property type="term" value="F:glutathione peroxidase activity"/>
    <property type="evidence" value="ECO:0007669"/>
    <property type="project" value="TreeGrafter"/>
</dbReference>
<evidence type="ECO:0000313" key="5">
    <source>
        <dbReference type="Proteomes" id="UP000182350"/>
    </source>
</evidence>